<dbReference type="InterPro" id="IPR016174">
    <property type="entry name" value="Di-haem_cyt_TM"/>
</dbReference>
<evidence type="ECO:0000256" key="15">
    <source>
        <dbReference type="PIRSR" id="PIRSR038885-2"/>
    </source>
</evidence>
<dbReference type="PANTHER" id="PTHR19271">
    <property type="entry name" value="CYTOCHROME B"/>
    <property type="match status" value="1"/>
</dbReference>
<evidence type="ECO:0000256" key="7">
    <source>
        <dbReference type="ARBA" id="ARBA00022660"/>
    </source>
</evidence>
<feature type="domain" description="Cytochrome b/b6 C-terminal region profile" evidence="19">
    <location>
        <begin position="228"/>
        <end position="420"/>
    </location>
</feature>
<dbReference type="RefSeq" id="WP_145749903.1">
    <property type="nucleotide sequence ID" value="NZ_VITN01000005.1"/>
</dbReference>
<gene>
    <name evidence="20" type="ORF">FBZ89_105125</name>
</gene>
<dbReference type="InterPro" id="IPR048259">
    <property type="entry name" value="Cytochrome_b_N_euk/bac"/>
</dbReference>
<evidence type="ECO:0000256" key="13">
    <source>
        <dbReference type="ARBA" id="ARBA00023136"/>
    </source>
</evidence>
<proteinExistence type="inferred from homology"/>
<feature type="transmembrane region" description="Helical" evidence="17">
    <location>
        <begin position="390"/>
        <end position="412"/>
    </location>
</feature>
<dbReference type="Pfam" id="PF00033">
    <property type="entry name" value="Cytochrome_B"/>
    <property type="match status" value="1"/>
</dbReference>
<evidence type="ECO:0000256" key="1">
    <source>
        <dbReference type="ARBA" id="ARBA00002444"/>
    </source>
</evidence>
<dbReference type="Gene3D" id="1.20.810.10">
    <property type="entry name" value="Cytochrome Bc1 Complex, Chain C"/>
    <property type="match status" value="1"/>
</dbReference>
<evidence type="ECO:0000256" key="2">
    <source>
        <dbReference type="ARBA" id="ARBA00004141"/>
    </source>
</evidence>
<dbReference type="AlphaFoldDB" id="A0A560FI28"/>
<evidence type="ECO:0000256" key="14">
    <source>
        <dbReference type="PIRSR" id="PIRSR038885-1"/>
    </source>
</evidence>
<comment type="cofactor">
    <cofactor evidence="15">
        <name>heme</name>
        <dbReference type="ChEBI" id="CHEBI:30413"/>
    </cofactor>
    <text evidence="15">Binds 2 heme groups non-covalently.</text>
</comment>
<evidence type="ECO:0000256" key="17">
    <source>
        <dbReference type="SAM" id="Phobius"/>
    </source>
</evidence>
<evidence type="ECO:0000256" key="8">
    <source>
        <dbReference type="ARBA" id="ARBA00022692"/>
    </source>
</evidence>
<evidence type="ECO:0000256" key="9">
    <source>
        <dbReference type="ARBA" id="ARBA00022723"/>
    </source>
</evidence>
<dbReference type="SUPFAM" id="SSF81648">
    <property type="entry name" value="a domain/subunit of cytochrome bc1 complex (Ubiquinol-cytochrome c reductase)"/>
    <property type="match status" value="1"/>
</dbReference>
<protein>
    <recommendedName>
        <fullName evidence="4 16">Cytochrome b</fullName>
    </recommendedName>
</protein>
<dbReference type="Pfam" id="PF00032">
    <property type="entry name" value="Cytochrom_B_C"/>
    <property type="match status" value="1"/>
</dbReference>
<feature type="transmembrane region" description="Helical" evidence="17">
    <location>
        <begin position="155"/>
        <end position="182"/>
    </location>
</feature>
<dbReference type="InterPro" id="IPR005797">
    <property type="entry name" value="Cyt_b/b6_N"/>
</dbReference>
<dbReference type="InterPro" id="IPR027387">
    <property type="entry name" value="Cytb/b6-like_sf"/>
</dbReference>
<feature type="transmembrane region" description="Helical" evidence="17">
    <location>
        <begin position="194"/>
        <end position="215"/>
    </location>
</feature>
<sequence>MAHGPATSSFKNPVVNWLDQRLPIFTMIQKEYGVFPTPRNFNYFWNFGAIAMIMLVTMIVSGIVLAMHYTPNTNLAFNSVERIMRDVNFGWLIRYIHMNGASFFFIAVYIHIFRGLYYGSYKKPRELLWMVGVVIFLLMMATAFMGYVLPWGQMSFWGATVITNLFSALPLVGQDIVTLLWGGFSVDNPTLNRFFALHYLLPFVIAAVVFLHVAALHVTGSNNPLGVEPKGPQDTLPFHPYYTVKDSFGTVVYLAIFAAFVFYAPNFFGEPDNYIQANPMVTPPHIVPEWYFLPYYAILRSITFDISIPFTGLKLIEAKLGGVIAMFGSIAILFILPWLDTSPVRSARFRPIFKKGILAFLVAFFLLMYVGAQTADAAWHLGGLEIPLVYVGQLATLVYFGFFLSLPFVGLIEKPLPLPASIAKPVLGGGASAAGATAKPMEKA</sequence>
<keyword evidence="9 15" id="KW-0479">Metal-binding</keyword>
<dbReference type="GO" id="GO:0016491">
    <property type="term" value="F:oxidoreductase activity"/>
    <property type="evidence" value="ECO:0007669"/>
    <property type="project" value="InterPro"/>
</dbReference>
<feature type="transmembrane region" description="Helical" evidence="17">
    <location>
        <begin position="320"/>
        <end position="340"/>
    </location>
</feature>
<comment type="caution">
    <text evidence="20">The sequence shown here is derived from an EMBL/GenBank/DDBJ whole genome shotgun (WGS) entry which is preliminary data.</text>
</comment>
<keyword evidence="10 16" id="KW-0249">Electron transport</keyword>
<dbReference type="EMBL" id="VITN01000005">
    <property type="protein sequence ID" value="TWB21255.1"/>
    <property type="molecule type" value="Genomic_DNA"/>
</dbReference>
<accession>A0A560FI28</accession>
<evidence type="ECO:0000313" key="20">
    <source>
        <dbReference type="EMBL" id="TWB21255.1"/>
    </source>
</evidence>
<feature type="transmembrane region" description="Helical" evidence="17">
    <location>
        <begin position="127"/>
        <end position="149"/>
    </location>
</feature>
<dbReference type="PANTHER" id="PTHR19271:SF16">
    <property type="entry name" value="CYTOCHROME B"/>
    <property type="match status" value="1"/>
</dbReference>
<organism evidence="20 21">
    <name type="scientific">Nitrospirillum amazonense</name>
    <dbReference type="NCBI Taxonomy" id="28077"/>
    <lineage>
        <taxon>Bacteria</taxon>
        <taxon>Pseudomonadati</taxon>
        <taxon>Pseudomonadota</taxon>
        <taxon>Alphaproteobacteria</taxon>
        <taxon>Rhodospirillales</taxon>
        <taxon>Azospirillaceae</taxon>
        <taxon>Nitrospirillum</taxon>
    </lineage>
</organism>
<comment type="subcellular location">
    <subcellularLocation>
        <location evidence="2">Membrane</location>
        <topology evidence="2">Multi-pass membrane protein</topology>
    </subcellularLocation>
</comment>
<dbReference type="OrthoDB" id="9804503at2"/>
<comment type="function">
    <text evidence="1 16">Component of the ubiquinol-cytochrome c reductase complex (complex III or cytochrome b-c1 complex), which is a respiratory chain that generates an electrochemical potential coupled to ATP synthesis.</text>
</comment>
<evidence type="ECO:0000256" key="4">
    <source>
        <dbReference type="ARBA" id="ARBA00013531"/>
    </source>
</evidence>
<feature type="domain" description="Cytochrome b/b6 N-terminal region profile" evidence="18">
    <location>
        <begin position="14"/>
        <end position="225"/>
    </location>
</feature>
<evidence type="ECO:0000256" key="16">
    <source>
        <dbReference type="RuleBase" id="RU003385"/>
    </source>
</evidence>
<feature type="transmembrane region" description="Helical" evidence="17">
    <location>
        <begin position="89"/>
        <end position="115"/>
    </location>
</feature>
<dbReference type="GO" id="GO:0045275">
    <property type="term" value="C:respiratory chain complex III"/>
    <property type="evidence" value="ECO:0007669"/>
    <property type="project" value="InterPro"/>
</dbReference>
<keyword evidence="8 16" id="KW-0812">Transmembrane</keyword>
<evidence type="ECO:0000256" key="11">
    <source>
        <dbReference type="ARBA" id="ARBA00022989"/>
    </source>
</evidence>
<name>A0A560FI28_9PROT</name>
<feature type="binding site" description="axial binding residue" evidence="15">
    <location>
        <position position="111"/>
    </location>
    <ligand>
        <name>heme b</name>
        <dbReference type="ChEBI" id="CHEBI:60344"/>
        <label>b566</label>
    </ligand>
    <ligandPart>
        <name>Fe</name>
        <dbReference type="ChEBI" id="CHEBI:18248"/>
    </ligandPart>
</feature>
<keyword evidence="12 15" id="KW-0408">Iron</keyword>
<evidence type="ECO:0000256" key="6">
    <source>
        <dbReference type="ARBA" id="ARBA00022617"/>
    </source>
</evidence>
<feature type="binding site" evidence="14">
    <location>
        <position position="217"/>
    </location>
    <ligand>
        <name>a ubiquinone</name>
        <dbReference type="ChEBI" id="CHEBI:16389"/>
    </ligand>
</feature>
<feature type="transmembrane region" description="Helical" evidence="17">
    <location>
        <begin position="43"/>
        <end position="69"/>
    </location>
</feature>
<comment type="cofactor">
    <cofactor evidence="16">
        <name>heme b</name>
        <dbReference type="ChEBI" id="CHEBI:60344"/>
    </cofactor>
    <text evidence="16">Binds 2 heme groups non-covalently.</text>
</comment>
<evidence type="ECO:0000256" key="3">
    <source>
        <dbReference type="ARBA" id="ARBA00011649"/>
    </source>
</evidence>
<evidence type="ECO:0000256" key="12">
    <source>
        <dbReference type="ARBA" id="ARBA00023004"/>
    </source>
</evidence>
<dbReference type="PROSITE" id="PS51003">
    <property type="entry name" value="CYTB_CTER"/>
    <property type="match status" value="1"/>
</dbReference>
<keyword evidence="11 17" id="KW-1133">Transmembrane helix</keyword>
<comment type="similarity">
    <text evidence="16">Belongs to the cytochrome b family.</text>
</comment>
<dbReference type="Proteomes" id="UP000319859">
    <property type="component" value="Unassembled WGS sequence"/>
</dbReference>
<keyword evidence="6 15" id="KW-0349">Heme</keyword>
<dbReference type="GO" id="GO:0046872">
    <property type="term" value="F:metal ion binding"/>
    <property type="evidence" value="ECO:0007669"/>
    <property type="project" value="UniProtKB-KW"/>
</dbReference>
<reference evidence="20 21" key="1">
    <citation type="submission" date="2019-06" db="EMBL/GenBank/DDBJ databases">
        <title>Genomic Encyclopedia of Type Strains, Phase IV (KMG-V): Genome sequencing to study the core and pangenomes of soil and plant-associated prokaryotes.</title>
        <authorList>
            <person name="Whitman W."/>
        </authorList>
    </citation>
    <scope>NUCLEOTIDE SEQUENCE [LARGE SCALE GENOMIC DNA]</scope>
    <source>
        <strain evidence="20 21">BR 11880</strain>
    </source>
</reference>
<evidence type="ECO:0000256" key="5">
    <source>
        <dbReference type="ARBA" id="ARBA00022448"/>
    </source>
</evidence>
<dbReference type="FunFam" id="1.20.810.10:FF:000004">
    <property type="entry name" value="Cytochrome b"/>
    <property type="match status" value="1"/>
</dbReference>
<evidence type="ECO:0000313" key="21">
    <source>
        <dbReference type="Proteomes" id="UP000319859"/>
    </source>
</evidence>
<evidence type="ECO:0000259" key="18">
    <source>
        <dbReference type="PROSITE" id="PS51002"/>
    </source>
</evidence>
<feature type="binding site" description="axial binding residue" evidence="15">
    <location>
        <position position="97"/>
    </location>
    <ligand>
        <name>heme b</name>
        <dbReference type="ChEBI" id="CHEBI:60344"/>
        <label>b562</label>
    </ligand>
    <ligandPart>
        <name>Fe</name>
        <dbReference type="ChEBI" id="CHEBI:18248"/>
    </ligandPart>
</feature>
<dbReference type="InterPro" id="IPR048260">
    <property type="entry name" value="Cytochrome_b_C_euk/bac"/>
</dbReference>
<keyword evidence="5 16" id="KW-0813">Transport</keyword>
<dbReference type="PIRSF" id="PIRSF038885">
    <property type="entry name" value="COB"/>
    <property type="match status" value="1"/>
</dbReference>
<dbReference type="InterPro" id="IPR036150">
    <property type="entry name" value="Cyt_b/b6_C_sf"/>
</dbReference>
<keyword evidence="7 16" id="KW-0679">Respiratory chain</keyword>
<feature type="transmembrane region" description="Helical" evidence="17">
    <location>
        <begin position="352"/>
        <end position="370"/>
    </location>
</feature>
<comment type="subunit">
    <text evidence="3 16">The main subunits of complex b-c1 are: cytochrome b, cytochrome c1 and the Rieske protein.</text>
</comment>
<evidence type="ECO:0000256" key="10">
    <source>
        <dbReference type="ARBA" id="ARBA00022982"/>
    </source>
</evidence>
<dbReference type="InterPro" id="IPR030689">
    <property type="entry name" value="Cytochrome_b"/>
</dbReference>
<keyword evidence="13 17" id="KW-0472">Membrane</keyword>
<feature type="binding site" description="axial binding residue" evidence="15">
    <location>
        <position position="198"/>
    </location>
    <ligand>
        <name>heme b</name>
        <dbReference type="ChEBI" id="CHEBI:60344"/>
        <label>b562</label>
    </ligand>
    <ligandPart>
        <name>Fe</name>
        <dbReference type="ChEBI" id="CHEBI:18248"/>
    </ligandPart>
</feature>
<feature type="transmembrane region" description="Helical" evidence="17">
    <location>
        <begin position="250"/>
        <end position="269"/>
    </location>
</feature>
<dbReference type="GO" id="GO:0008121">
    <property type="term" value="F:quinol-cytochrome-c reductase activity"/>
    <property type="evidence" value="ECO:0007669"/>
    <property type="project" value="InterPro"/>
</dbReference>
<evidence type="ECO:0000259" key="19">
    <source>
        <dbReference type="PROSITE" id="PS51003"/>
    </source>
</evidence>
<dbReference type="SUPFAM" id="SSF81342">
    <property type="entry name" value="Transmembrane di-heme cytochromes"/>
    <property type="match status" value="1"/>
</dbReference>
<dbReference type="CDD" id="cd00290">
    <property type="entry name" value="cytochrome_b_C"/>
    <property type="match status" value="1"/>
</dbReference>
<dbReference type="InterPro" id="IPR005798">
    <property type="entry name" value="Cyt_b/b6_C"/>
</dbReference>
<feature type="binding site" description="axial binding residue" evidence="15">
    <location>
        <position position="212"/>
    </location>
    <ligand>
        <name>heme b</name>
        <dbReference type="ChEBI" id="CHEBI:60344"/>
        <label>b566</label>
    </ligand>
    <ligandPart>
        <name>Fe</name>
        <dbReference type="ChEBI" id="CHEBI:18248"/>
    </ligandPart>
</feature>
<dbReference type="PROSITE" id="PS51002">
    <property type="entry name" value="CYTB_NTER"/>
    <property type="match status" value="1"/>
</dbReference>
<dbReference type="CDD" id="cd00284">
    <property type="entry name" value="Cytochrome_b_N"/>
    <property type="match status" value="1"/>
</dbReference>
<dbReference type="GO" id="GO:0022904">
    <property type="term" value="P:respiratory electron transport chain"/>
    <property type="evidence" value="ECO:0007669"/>
    <property type="project" value="InterPro"/>
</dbReference>